<evidence type="ECO:0000256" key="8">
    <source>
        <dbReference type="ARBA" id="ARBA00023128"/>
    </source>
</evidence>
<reference evidence="11" key="1">
    <citation type="submission" date="2018-11" db="EMBL/GenBank/DDBJ databases">
        <title>Myxobolus squamalis genome and transcriptome.</title>
        <authorList>
            <person name="Yahalomi D."/>
            <person name="Atkinson S.D."/>
            <person name="Neuhof M."/>
            <person name="Chang E.S."/>
            <person name="Philippe H."/>
            <person name="Cartwright P."/>
            <person name="Bartholomew J.L."/>
            <person name="Huchon D."/>
        </authorList>
    </citation>
    <scope>NUCLEOTIDE SEQUENCE</scope>
    <source>
        <strain evidence="11">71B08</strain>
        <tissue evidence="11">Whole</tissue>
    </source>
</reference>
<evidence type="ECO:0000259" key="9">
    <source>
        <dbReference type="Pfam" id="PF00675"/>
    </source>
</evidence>
<keyword evidence="8" id="KW-0496">Mitochondrion</keyword>
<comment type="subcellular location">
    <subcellularLocation>
        <location evidence="2">Mitochondrion</location>
    </subcellularLocation>
</comment>
<evidence type="ECO:0000313" key="11">
    <source>
        <dbReference type="EMBL" id="NDJ95913.1"/>
    </source>
</evidence>
<dbReference type="Pfam" id="PF00675">
    <property type="entry name" value="Peptidase_M16"/>
    <property type="match status" value="1"/>
</dbReference>
<dbReference type="AlphaFoldDB" id="A0A6B2G5C1"/>
<dbReference type="PANTHER" id="PTHR11851">
    <property type="entry name" value="METALLOPROTEASE"/>
    <property type="match status" value="1"/>
</dbReference>
<dbReference type="EMBL" id="GHBR01000339">
    <property type="protein sequence ID" value="NDJ95913.1"/>
    <property type="molecule type" value="Transcribed_RNA"/>
</dbReference>
<evidence type="ECO:0000256" key="3">
    <source>
        <dbReference type="ARBA" id="ARBA00022670"/>
    </source>
</evidence>
<feature type="domain" description="Peptidase M16 N-terminal" evidence="9">
    <location>
        <begin position="48"/>
        <end position="194"/>
    </location>
</feature>
<sequence length="373" mass="42298">MRFFPTAKFISCFQKRYYQSVKWTGFPIKYEFQKEDKTKISILPSGLRVVTHHVSGPTATVGLFIDSGSRAESEKNNGIAHFFEHMAFKGTAKMSQPEMENLVENLGTRLFAYTSREQTVYYGKCFSTDAPKVLEILSDIIQRPLLSEKAIERERSVITREMEDIDSQLDEVIFDHLHGTAYQGSPLSYTILGPSENVKKISKKDLENYIKRHYTAGRIVLIAVGDVDHEEYVKLAETHLSQLPATSDADLVSWYKPAKYLGSSALFRNDDMPLAHVTYAYEGVPATHPDFIPLMLASTYIGSWDQSCTNGKVMPSFLAQESSIHDKIRTFTSFYAAYKDTALWGIYYTGNGYQLEDFAQTVSLQMSLRVLKL</sequence>
<evidence type="ECO:0000256" key="5">
    <source>
        <dbReference type="ARBA" id="ARBA00022801"/>
    </source>
</evidence>
<evidence type="ECO:0000256" key="2">
    <source>
        <dbReference type="ARBA" id="ARBA00004173"/>
    </source>
</evidence>
<keyword evidence="5" id="KW-0378">Hydrolase</keyword>
<dbReference type="Gene3D" id="3.30.830.10">
    <property type="entry name" value="Metalloenzyme, LuxS/M16 peptidase-like"/>
    <property type="match status" value="2"/>
</dbReference>
<dbReference type="GO" id="GO:0005739">
    <property type="term" value="C:mitochondrion"/>
    <property type="evidence" value="ECO:0007669"/>
    <property type="project" value="UniProtKB-SubCell"/>
</dbReference>
<keyword evidence="3" id="KW-0645">Protease</keyword>
<feature type="domain" description="Peptidase M16 C-terminal" evidence="10">
    <location>
        <begin position="200"/>
        <end position="360"/>
    </location>
</feature>
<evidence type="ECO:0000256" key="4">
    <source>
        <dbReference type="ARBA" id="ARBA00022723"/>
    </source>
</evidence>
<evidence type="ECO:0000259" key="10">
    <source>
        <dbReference type="Pfam" id="PF05193"/>
    </source>
</evidence>
<dbReference type="SUPFAM" id="SSF63411">
    <property type="entry name" value="LuxS/MPP-like metallohydrolase"/>
    <property type="match status" value="2"/>
</dbReference>
<evidence type="ECO:0000256" key="1">
    <source>
        <dbReference type="ARBA" id="ARBA00001947"/>
    </source>
</evidence>
<name>A0A6B2G5C1_MYXSQ</name>
<dbReference type="InterPro" id="IPR007863">
    <property type="entry name" value="Peptidase_M16_C"/>
</dbReference>
<keyword evidence="6" id="KW-0862">Zinc</keyword>
<dbReference type="InterPro" id="IPR011765">
    <property type="entry name" value="Pept_M16_N"/>
</dbReference>
<dbReference type="InterPro" id="IPR050361">
    <property type="entry name" value="MPP/UQCRC_Complex"/>
</dbReference>
<dbReference type="GO" id="GO:0004222">
    <property type="term" value="F:metalloendopeptidase activity"/>
    <property type="evidence" value="ECO:0007669"/>
    <property type="project" value="TreeGrafter"/>
</dbReference>
<dbReference type="PANTHER" id="PTHR11851:SF149">
    <property type="entry name" value="GH01077P"/>
    <property type="match status" value="1"/>
</dbReference>
<dbReference type="Pfam" id="PF05193">
    <property type="entry name" value="Peptidase_M16_C"/>
    <property type="match status" value="1"/>
</dbReference>
<dbReference type="GO" id="GO:0006627">
    <property type="term" value="P:protein processing involved in protein targeting to mitochondrion"/>
    <property type="evidence" value="ECO:0007669"/>
    <property type="project" value="TreeGrafter"/>
</dbReference>
<dbReference type="FunFam" id="3.30.830.10:FF:000008">
    <property type="entry name" value="Mitochondrial-processing peptidase subunit beta"/>
    <property type="match status" value="1"/>
</dbReference>
<protein>
    <submittedName>
        <fullName evidence="11">Mitochondrial-processing peptidase subunit beta (Trinotate prediction)</fullName>
    </submittedName>
</protein>
<dbReference type="GO" id="GO:0046872">
    <property type="term" value="F:metal ion binding"/>
    <property type="evidence" value="ECO:0007669"/>
    <property type="project" value="UniProtKB-KW"/>
</dbReference>
<proteinExistence type="predicted"/>
<comment type="cofactor">
    <cofactor evidence="1">
        <name>Zn(2+)</name>
        <dbReference type="ChEBI" id="CHEBI:29105"/>
    </cofactor>
</comment>
<accession>A0A6B2G5C1</accession>
<dbReference type="InterPro" id="IPR011249">
    <property type="entry name" value="Metalloenz_LuxS/M16"/>
</dbReference>
<keyword evidence="7" id="KW-0482">Metalloprotease</keyword>
<evidence type="ECO:0000256" key="6">
    <source>
        <dbReference type="ARBA" id="ARBA00022833"/>
    </source>
</evidence>
<keyword evidence="4" id="KW-0479">Metal-binding</keyword>
<organism evidence="11">
    <name type="scientific">Myxobolus squamalis</name>
    <name type="common">Myxosporean</name>
    <dbReference type="NCBI Taxonomy" id="59785"/>
    <lineage>
        <taxon>Eukaryota</taxon>
        <taxon>Metazoa</taxon>
        <taxon>Cnidaria</taxon>
        <taxon>Myxozoa</taxon>
        <taxon>Myxosporea</taxon>
        <taxon>Bivalvulida</taxon>
        <taxon>Platysporina</taxon>
        <taxon>Myxobolidae</taxon>
        <taxon>Myxobolus</taxon>
    </lineage>
</organism>
<evidence type="ECO:0000256" key="7">
    <source>
        <dbReference type="ARBA" id="ARBA00023049"/>
    </source>
</evidence>